<dbReference type="InterPro" id="IPR019349">
    <property type="entry name" value="Ribosomal_mS35_mit"/>
</dbReference>
<keyword evidence="3" id="KW-1185">Reference proteome</keyword>
<dbReference type="RefSeq" id="XP_043047072.1">
    <property type="nucleotide sequence ID" value="XM_043193762.1"/>
</dbReference>
<dbReference type="GeneID" id="66116398"/>
<organism evidence="2 3">
    <name type="scientific">Scheffersomyces spartinae</name>
    <dbReference type="NCBI Taxonomy" id="45513"/>
    <lineage>
        <taxon>Eukaryota</taxon>
        <taxon>Fungi</taxon>
        <taxon>Dikarya</taxon>
        <taxon>Ascomycota</taxon>
        <taxon>Saccharomycotina</taxon>
        <taxon>Pichiomycetes</taxon>
        <taxon>Debaryomycetaceae</taxon>
        <taxon>Scheffersomyces</taxon>
    </lineage>
</organism>
<evidence type="ECO:0000313" key="3">
    <source>
        <dbReference type="Proteomes" id="UP000790833"/>
    </source>
</evidence>
<name>A0A9P7V5H0_9ASCO</name>
<dbReference type="PANTHER" id="PTHR13490:SF0">
    <property type="entry name" value="SMALL RIBOSOMAL SUBUNIT PROTEIN MS35"/>
    <property type="match status" value="1"/>
</dbReference>
<protein>
    <submittedName>
        <fullName evidence="2">37S ribosomal protein S24, mitochondrial</fullName>
    </submittedName>
</protein>
<sequence>MIGALKSCGRRSARLYSNQPLYLNPHQWKGLPSDKIFELHNQRKEALGQYYNPTNEERELILSSLPDLMSRKGDKLDYVFELDNFKERYMNNTPVAQRGLPPKLSNVEVVARGDTPHQKRKNEQITRISAYELPLLANFRQAYQPPSKVNSVLKFKYFTDFSEESTPKNRTVVLTVNIKDLDLTTAQEKKFKLLSGNKFDHNTNVFKFTSKLLPEATQNARRAAEVFNALLTETKNLDDDFADIPLDTRHSKPHTPKPVFPKEWARPQDAPVAKFNIVNTIIEDVKTKKDSQYVKSLSP</sequence>
<proteinExistence type="predicted"/>
<keyword evidence="2" id="KW-0687">Ribonucleoprotein</keyword>
<dbReference type="EMBL" id="JAHMUF010000027">
    <property type="protein sequence ID" value="KAG7191520.1"/>
    <property type="molecule type" value="Genomic_DNA"/>
</dbReference>
<comment type="caution">
    <text evidence="2">The sequence shown here is derived from an EMBL/GenBank/DDBJ whole genome shotgun (WGS) entry which is preliminary data.</text>
</comment>
<dbReference type="GO" id="GO:0003735">
    <property type="term" value="F:structural constituent of ribosome"/>
    <property type="evidence" value="ECO:0007669"/>
    <property type="project" value="InterPro"/>
</dbReference>
<dbReference type="OrthoDB" id="283424at2759"/>
<accession>A0A9P7V5H0</accession>
<dbReference type="AlphaFoldDB" id="A0A9P7V5H0"/>
<dbReference type="GO" id="GO:0032543">
    <property type="term" value="P:mitochondrial translation"/>
    <property type="evidence" value="ECO:0007669"/>
    <property type="project" value="InterPro"/>
</dbReference>
<keyword evidence="2" id="KW-0689">Ribosomal protein</keyword>
<dbReference type="Pfam" id="PF10213">
    <property type="entry name" value="MRP-S28"/>
    <property type="match status" value="1"/>
</dbReference>
<dbReference type="PANTHER" id="PTHR13490">
    <property type="entry name" value="MITOCHONDRIAL 28S RIBOSOMAL PROTEIN S28"/>
    <property type="match status" value="1"/>
</dbReference>
<feature type="domain" description="Small ribosomal subunit protein mS35 mitochondrial conserved" evidence="1">
    <location>
        <begin position="143"/>
        <end position="264"/>
    </location>
</feature>
<gene>
    <name evidence="2" type="primary">RSM24</name>
    <name evidence="2" type="ORF">KQ657_003024</name>
</gene>
<reference evidence="2" key="1">
    <citation type="submission" date="2021-03" db="EMBL/GenBank/DDBJ databases">
        <authorList>
            <person name="Palmer J.M."/>
        </authorList>
    </citation>
    <scope>NUCLEOTIDE SEQUENCE</scope>
    <source>
        <strain evidence="2">ARV_011</strain>
    </source>
</reference>
<evidence type="ECO:0000259" key="1">
    <source>
        <dbReference type="Pfam" id="PF10213"/>
    </source>
</evidence>
<dbReference type="Proteomes" id="UP000790833">
    <property type="component" value="Unassembled WGS sequence"/>
</dbReference>
<dbReference type="GO" id="GO:0005763">
    <property type="term" value="C:mitochondrial small ribosomal subunit"/>
    <property type="evidence" value="ECO:0007669"/>
    <property type="project" value="TreeGrafter"/>
</dbReference>
<evidence type="ECO:0000313" key="2">
    <source>
        <dbReference type="EMBL" id="KAG7191520.1"/>
    </source>
</evidence>
<dbReference type="InterPro" id="IPR039848">
    <property type="entry name" value="Ribosomal_mS35_mt"/>
</dbReference>